<keyword evidence="2" id="KW-0444">Lipid biosynthesis</keyword>
<keyword evidence="3" id="KW-0808">Transferase</keyword>
<dbReference type="NCBIfam" id="NF003198">
    <property type="entry name" value="PRK04169.1-2"/>
    <property type="match status" value="1"/>
</dbReference>
<comment type="catalytic activity">
    <reaction evidence="9">
        <text>sn-glycerol 1-phosphate + (2E,6E,10E)-geranylgeranyl diphosphate = sn-3-O-(geranylgeranyl)glycerol 1-phosphate + diphosphate</text>
        <dbReference type="Rhea" id="RHEA:23404"/>
        <dbReference type="ChEBI" id="CHEBI:33019"/>
        <dbReference type="ChEBI" id="CHEBI:57677"/>
        <dbReference type="ChEBI" id="CHEBI:57685"/>
        <dbReference type="ChEBI" id="CHEBI:58756"/>
        <dbReference type="EC" id="2.5.1.41"/>
    </reaction>
</comment>
<evidence type="ECO:0000256" key="4">
    <source>
        <dbReference type="ARBA" id="ARBA00022723"/>
    </source>
</evidence>
<keyword evidence="7" id="KW-0594">Phospholipid biosynthesis</keyword>
<dbReference type="NCBIfam" id="TIGR01768">
    <property type="entry name" value="GGGP-family"/>
    <property type="match status" value="1"/>
</dbReference>
<keyword evidence="4" id="KW-0479">Metal-binding</keyword>
<dbReference type="InterPro" id="IPR038597">
    <property type="entry name" value="GGGP/HepGP_synthase_sf"/>
</dbReference>
<dbReference type="Pfam" id="PF01884">
    <property type="entry name" value="PcrB"/>
    <property type="match status" value="1"/>
</dbReference>
<dbReference type="PANTHER" id="PTHR40029:SF2">
    <property type="entry name" value="HEPTAPRENYLGLYCERYL PHOSPHATE SYNTHASE"/>
    <property type="match status" value="1"/>
</dbReference>
<evidence type="ECO:0000256" key="3">
    <source>
        <dbReference type="ARBA" id="ARBA00022679"/>
    </source>
</evidence>
<keyword evidence="6" id="KW-0443">Lipid metabolism</keyword>
<dbReference type="GO" id="GO:0120536">
    <property type="term" value="F:heptaprenylglyceryl phosphate synthase activity"/>
    <property type="evidence" value="ECO:0007669"/>
    <property type="project" value="UniProtKB-ARBA"/>
</dbReference>
<dbReference type="PANTHER" id="PTHR40029">
    <property type="match status" value="1"/>
</dbReference>
<dbReference type="InterPro" id="IPR010946">
    <property type="entry name" value="GGGP_synth"/>
</dbReference>
<evidence type="ECO:0000256" key="2">
    <source>
        <dbReference type="ARBA" id="ARBA00022516"/>
    </source>
</evidence>
<dbReference type="AlphaFoldDB" id="A0A3B0UQS2"/>
<dbReference type="Gene3D" id="3.20.20.390">
    <property type="entry name" value="FMN-linked oxidoreductases"/>
    <property type="match status" value="1"/>
</dbReference>
<protein>
    <recommendedName>
        <fullName evidence="1">phosphoglycerol geranylgeranyltransferase</fullName>
        <ecNumber evidence="1">2.5.1.41</ecNumber>
    </recommendedName>
</protein>
<evidence type="ECO:0000256" key="6">
    <source>
        <dbReference type="ARBA" id="ARBA00023098"/>
    </source>
</evidence>
<evidence type="ECO:0000256" key="5">
    <source>
        <dbReference type="ARBA" id="ARBA00022842"/>
    </source>
</evidence>
<accession>A0A3B0UQS2</accession>
<proteinExistence type="inferred from homology"/>
<dbReference type="HAMAP" id="MF_00112">
    <property type="entry name" value="GGGP_HepGP_synthase"/>
    <property type="match status" value="1"/>
</dbReference>
<keyword evidence="5" id="KW-0460">Magnesium</keyword>
<dbReference type="InterPro" id="IPR008205">
    <property type="entry name" value="GGGP_HepGP_synthase"/>
</dbReference>
<evidence type="ECO:0000256" key="9">
    <source>
        <dbReference type="ARBA" id="ARBA00047288"/>
    </source>
</evidence>
<dbReference type="InterPro" id="IPR039074">
    <property type="entry name" value="GGGP/HepGP_synthase_I"/>
</dbReference>
<dbReference type="EC" id="2.5.1.41" evidence="1"/>
<dbReference type="EMBL" id="UOES01000163">
    <property type="protein sequence ID" value="VAW26949.1"/>
    <property type="molecule type" value="Genomic_DNA"/>
</dbReference>
<sequence>MSVYQRVFQTKNKSFAVLIDPDKTGTLQVESTLRAINSINEISAIFVGGSLVTDGSTQQLIQYIRKNTTKPVVLFPGNVNQICEADAILFLSLISGRNPEYLIGQHISGAPLIKKLGMEAIPTGYLLIGQPSSTTYVSNTTPIPNNKPDIAATTALAGEMLGHTLVYMDAGSGASTPISKEMIHKVSQSVQIPLIIGGGIRTYEDAKKALIAGAHCIVVGNAVESNSSILYEIASAVSDINRSLEVHQ</sequence>
<evidence type="ECO:0000256" key="7">
    <source>
        <dbReference type="ARBA" id="ARBA00023209"/>
    </source>
</evidence>
<name>A0A3B0UQS2_9ZZZZ</name>
<dbReference type="GO" id="GO:0005737">
    <property type="term" value="C:cytoplasm"/>
    <property type="evidence" value="ECO:0007669"/>
    <property type="project" value="InterPro"/>
</dbReference>
<dbReference type="GO" id="GO:0046474">
    <property type="term" value="P:glycerophospholipid biosynthetic process"/>
    <property type="evidence" value="ECO:0007669"/>
    <property type="project" value="UniProtKB-ARBA"/>
</dbReference>
<dbReference type="GO" id="GO:0047294">
    <property type="term" value="F:phosphoglycerol geranylgeranyltransferase activity"/>
    <property type="evidence" value="ECO:0007669"/>
    <property type="project" value="UniProtKB-EC"/>
</dbReference>
<keyword evidence="8" id="KW-1208">Phospholipid metabolism</keyword>
<gene>
    <name evidence="10" type="ORF">MNBD_BACTEROID06-810</name>
</gene>
<evidence type="ECO:0000256" key="8">
    <source>
        <dbReference type="ARBA" id="ARBA00023264"/>
    </source>
</evidence>
<dbReference type="SUPFAM" id="SSF51395">
    <property type="entry name" value="FMN-linked oxidoreductases"/>
    <property type="match status" value="1"/>
</dbReference>
<dbReference type="NCBIfam" id="TIGR01769">
    <property type="entry name" value="GGGP"/>
    <property type="match status" value="1"/>
</dbReference>
<reference evidence="10" key="1">
    <citation type="submission" date="2018-06" db="EMBL/GenBank/DDBJ databases">
        <authorList>
            <person name="Zhirakovskaya E."/>
        </authorList>
    </citation>
    <scope>NUCLEOTIDE SEQUENCE</scope>
</reference>
<dbReference type="GO" id="GO:0000287">
    <property type="term" value="F:magnesium ion binding"/>
    <property type="evidence" value="ECO:0007669"/>
    <property type="project" value="InterPro"/>
</dbReference>
<evidence type="ECO:0000256" key="1">
    <source>
        <dbReference type="ARBA" id="ARBA00012676"/>
    </source>
</evidence>
<organism evidence="10">
    <name type="scientific">hydrothermal vent metagenome</name>
    <dbReference type="NCBI Taxonomy" id="652676"/>
    <lineage>
        <taxon>unclassified sequences</taxon>
        <taxon>metagenomes</taxon>
        <taxon>ecological metagenomes</taxon>
    </lineage>
</organism>
<evidence type="ECO:0000313" key="10">
    <source>
        <dbReference type="EMBL" id="VAW26949.1"/>
    </source>
</evidence>